<keyword evidence="5 9" id="KW-0812">Transmembrane</keyword>
<dbReference type="RefSeq" id="WP_144305397.1">
    <property type="nucleotide sequence ID" value="NZ_QMIF01000006.1"/>
</dbReference>
<evidence type="ECO:0000256" key="8">
    <source>
        <dbReference type="RuleBase" id="RU362091"/>
    </source>
</evidence>
<keyword evidence="6 9" id="KW-1133">Transmembrane helix</keyword>
<dbReference type="InterPro" id="IPR038377">
    <property type="entry name" value="Na/Glc_symporter_sf"/>
</dbReference>
<comment type="similarity">
    <text evidence="2 8">Belongs to the sodium:solute symporter (SSF) (TC 2.A.21) family.</text>
</comment>
<dbReference type="InterPro" id="IPR050277">
    <property type="entry name" value="Sodium:Solute_Symporter"/>
</dbReference>
<organism evidence="10 11">
    <name type="scientific">Oceanidesulfovibrio marinus</name>
    <dbReference type="NCBI Taxonomy" id="370038"/>
    <lineage>
        <taxon>Bacteria</taxon>
        <taxon>Pseudomonadati</taxon>
        <taxon>Thermodesulfobacteriota</taxon>
        <taxon>Desulfovibrionia</taxon>
        <taxon>Desulfovibrionales</taxon>
        <taxon>Desulfovibrionaceae</taxon>
        <taxon>Oceanidesulfovibrio</taxon>
    </lineage>
</organism>
<feature type="transmembrane region" description="Helical" evidence="9">
    <location>
        <begin position="128"/>
        <end position="150"/>
    </location>
</feature>
<dbReference type="GO" id="GO:0022857">
    <property type="term" value="F:transmembrane transporter activity"/>
    <property type="evidence" value="ECO:0007669"/>
    <property type="project" value="InterPro"/>
</dbReference>
<evidence type="ECO:0000313" key="11">
    <source>
        <dbReference type="Proteomes" id="UP000434052"/>
    </source>
</evidence>
<gene>
    <name evidence="10" type="ORF">DQK91_10945</name>
</gene>
<feature type="transmembrane region" description="Helical" evidence="9">
    <location>
        <begin position="412"/>
        <end position="430"/>
    </location>
</feature>
<dbReference type="Gene3D" id="1.20.1730.10">
    <property type="entry name" value="Sodium/glucose cotransporter"/>
    <property type="match status" value="1"/>
</dbReference>
<dbReference type="GO" id="GO:0005886">
    <property type="term" value="C:plasma membrane"/>
    <property type="evidence" value="ECO:0007669"/>
    <property type="project" value="TreeGrafter"/>
</dbReference>
<evidence type="ECO:0000256" key="1">
    <source>
        <dbReference type="ARBA" id="ARBA00004141"/>
    </source>
</evidence>
<feature type="transmembrane region" description="Helical" evidence="9">
    <location>
        <begin position="262"/>
        <end position="288"/>
    </location>
</feature>
<keyword evidence="7 9" id="KW-0472">Membrane</keyword>
<evidence type="ECO:0000256" key="7">
    <source>
        <dbReference type="ARBA" id="ARBA00023136"/>
    </source>
</evidence>
<sequence>MEAIDYTVLVLYFCTLLAIAVHANRKQKTTEDYYVGGRGVGTLSLAALWMSSWVGGAAIMGTAEKSYQIGISSLWYPFSMFSGFIFFALIFAGRIKELGDTHRHITYPDLIEQRYDTKVRLVSTVTTILAYIGYTASQLLSAAQIITSITGISLTYSFLVATTVTISYTSIGGFFAIEKTDRFQTLLVIIGVSGVAVPLTWHSLGDVSRLSTELPTDFFQFGAWGWGSILAMFISMVLTFFTSMDSYTRCYAAKTERAARNGTLLAALIVLCISVSICFLGMSAKLIIPTGEDGTSTLIRLIIHVFPAGVKGVMLVAILSAIMSTADTCILSASANLTRDVYQRFINPKAQQAKVMRLSIASSILVGVVGALVGWYSKSIIDLLIMAFTINSAGLFLPTIGVLFWKRATSKAAFWSISVSLVTVIGWYLARGAFPESPLFSIDPVWPGLLASALFFFTPSLAASRLQEAE</sequence>
<feature type="transmembrane region" description="Helical" evidence="9">
    <location>
        <begin position="308"/>
        <end position="334"/>
    </location>
</feature>
<evidence type="ECO:0000256" key="5">
    <source>
        <dbReference type="ARBA" id="ARBA00022692"/>
    </source>
</evidence>
<accession>A0A6P1ZG43</accession>
<dbReference type="InterPro" id="IPR018212">
    <property type="entry name" value="Na/solute_symporter_CS"/>
</dbReference>
<feature type="transmembrane region" description="Helical" evidence="9">
    <location>
        <begin position="74"/>
        <end position="93"/>
    </location>
</feature>
<dbReference type="PANTHER" id="PTHR48086">
    <property type="entry name" value="SODIUM/PROLINE SYMPORTER-RELATED"/>
    <property type="match status" value="1"/>
</dbReference>
<evidence type="ECO:0000256" key="4">
    <source>
        <dbReference type="ARBA" id="ARBA00022475"/>
    </source>
</evidence>
<dbReference type="AlphaFoldDB" id="A0A6P1ZG43"/>
<feature type="transmembrane region" description="Helical" evidence="9">
    <location>
        <begin position="383"/>
        <end position="405"/>
    </location>
</feature>
<dbReference type="CDD" id="cd10322">
    <property type="entry name" value="SLC5sbd"/>
    <property type="match status" value="1"/>
</dbReference>
<evidence type="ECO:0000256" key="6">
    <source>
        <dbReference type="ARBA" id="ARBA00022989"/>
    </source>
</evidence>
<keyword evidence="4" id="KW-1003">Cell membrane</keyword>
<dbReference type="InterPro" id="IPR001734">
    <property type="entry name" value="Na/solute_symporter"/>
</dbReference>
<dbReference type="PANTHER" id="PTHR48086:SF7">
    <property type="entry name" value="SODIUM-SOLUTE SYMPORTER-RELATED"/>
    <property type="match status" value="1"/>
</dbReference>
<feature type="transmembrane region" description="Helical" evidence="9">
    <location>
        <begin position="221"/>
        <end position="241"/>
    </location>
</feature>
<evidence type="ECO:0000256" key="9">
    <source>
        <dbReference type="SAM" id="Phobius"/>
    </source>
</evidence>
<comment type="subcellular location">
    <subcellularLocation>
        <location evidence="1">Membrane</location>
        <topology evidence="1">Multi-pass membrane protein</topology>
    </subcellularLocation>
</comment>
<evidence type="ECO:0000313" key="10">
    <source>
        <dbReference type="EMBL" id="TVM33730.1"/>
    </source>
</evidence>
<reference evidence="10 11" key="1">
    <citation type="submission" date="2018-06" db="EMBL/GenBank/DDBJ databases">
        <title>Complete genome of Desulfovibrio marinus P48SEP.</title>
        <authorList>
            <person name="Crispim J.S."/>
            <person name="Vidigal P.M.P."/>
            <person name="Silva L.C.F."/>
            <person name="Araujo L.C."/>
            <person name="Laguardia C.N."/>
            <person name="Dias R.S."/>
            <person name="Sousa M.P."/>
            <person name="Paula S.O."/>
            <person name="Silva C."/>
        </authorList>
    </citation>
    <scope>NUCLEOTIDE SEQUENCE [LARGE SCALE GENOMIC DNA]</scope>
    <source>
        <strain evidence="10 11">P48SEP</strain>
    </source>
</reference>
<proteinExistence type="inferred from homology"/>
<dbReference type="EMBL" id="QMIF01000006">
    <property type="protein sequence ID" value="TVM33730.1"/>
    <property type="molecule type" value="Genomic_DNA"/>
</dbReference>
<evidence type="ECO:0000256" key="3">
    <source>
        <dbReference type="ARBA" id="ARBA00022448"/>
    </source>
</evidence>
<feature type="transmembrane region" description="Helical" evidence="9">
    <location>
        <begin position="183"/>
        <end position="201"/>
    </location>
</feature>
<dbReference type="OrthoDB" id="9789704at2"/>
<comment type="caution">
    <text evidence="10">The sequence shown here is derived from an EMBL/GenBank/DDBJ whole genome shotgun (WGS) entry which is preliminary data.</text>
</comment>
<feature type="transmembrane region" description="Helical" evidence="9">
    <location>
        <begin position="156"/>
        <end position="176"/>
    </location>
</feature>
<dbReference type="PROSITE" id="PS50283">
    <property type="entry name" value="NA_SOLUT_SYMP_3"/>
    <property type="match status" value="1"/>
</dbReference>
<feature type="transmembrane region" description="Helical" evidence="9">
    <location>
        <begin position="355"/>
        <end position="377"/>
    </location>
</feature>
<keyword evidence="3" id="KW-0813">Transport</keyword>
<feature type="transmembrane region" description="Helical" evidence="9">
    <location>
        <begin position="6"/>
        <end position="23"/>
    </location>
</feature>
<dbReference type="PROSITE" id="PS00456">
    <property type="entry name" value="NA_SOLUT_SYMP_1"/>
    <property type="match status" value="1"/>
</dbReference>
<dbReference type="Proteomes" id="UP000434052">
    <property type="component" value="Unassembled WGS sequence"/>
</dbReference>
<protein>
    <submittedName>
        <fullName evidence="10">Sodium:solute symporter family protein</fullName>
    </submittedName>
</protein>
<feature type="transmembrane region" description="Helical" evidence="9">
    <location>
        <begin position="35"/>
        <end position="54"/>
    </location>
</feature>
<name>A0A6P1ZG43_9BACT</name>
<dbReference type="GO" id="GO:0046942">
    <property type="term" value="P:carboxylic acid transport"/>
    <property type="evidence" value="ECO:0007669"/>
    <property type="project" value="UniProtKB-ARBA"/>
</dbReference>
<feature type="transmembrane region" description="Helical" evidence="9">
    <location>
        <begin position="445"/>
        <end position="464"/>
    </location>
</feature>
<dbReference type="Pfam" id="PF00474">
    <property type="entry name" value="SSF"/>
    <property type="match status" value="1"/>
</dbReference>
<evidence type="ECO:0000256" key="2">
    <source>
        <dbReference type="ARBA" id="ARBA00006434"/>
    </source>
</evidence>